<dbReference type="STRING" id="1034943.BN59_03311"/>
<protein>
    <submittedName>
        <fullName evidence="1">Uncharacterized protein</fullName>
    </submittedName>
</protein>
<reference evidence="1 2" key="1">
    <citation type="submission" date="2014-06" db="EMBL/GenBank/DDBJ databases">
        <authorList>
            <person name="Urmite Genomes Urmite Genomes"/>
        </authorList>
    </citation>
    <scope>NUCLEOTIDE SEQUENCE [LARGE SCALE GENOMIC DNA]</scope>
</reference>
<organism evidence="1 2">
    <name type="scientific">Legionella massiliensis</name>
    <dbReference type="NCBI Taxonomy" id="1034943"/>
    <lineage>
        <taxon>Bacteria</taxon>
        <taxon>Pseudomonadati</taxon>
        <taxon>Pseudomonadota</taxon>
        <taxon>Gammaproteobacteria</taxon>
        <taxon>Legionellales</taxon>
        <taxon>Legionellaceae</taxon>
        <taxon>Legionella</taxon>
    </lineage>
</organism>
<proteinExistence type="predicted"/>
<name>A0A078L1D2_9GAMM</name>
<dbReference type="EMBL" id="CCSB01000004">
    <property type="protein sequence ID" value="CDZ78996.1"/>
    <property type="molecule type" value="Genomic_DNA"/>
</dbReference>
<gene>
    <name evidence="1" type="ORF">BN59_03311</name>
</gene>
<accession>A0A078L1D2</accession>
<dbReference type="OrthoDB" id="5653635at2"/>
<evidence type="ECO:0000313" key="1">
    <source>
        <dbReference type="EMBL" id="CDZ78996.1"/>
    </source>
</evidence>
<dbReference type="eggNOG" id="ENOG5031EPA">
    <property type="taxonomic scope" value="Bacteria"/>
</dbReference>
<evidence type="ECO:0000313" key="2">
    <source>
        <dbReference type="Proteomes" id="UP000044071"/>
    </source>
</evidence>
<dbReference type="AlphaFoldDB" id="A0A078L1D2"/>
<dbReference type="Proteomes" id="UP000044071">
    <property type="component" value="Unassembled WGS sequence"/>
</dbReference>
<keyword evidence="2" id="KW-1185">Reference proteome</keyword>
<sequence>MPKKYPDEIAYYEQNITTKISMKNEFRTERKAMRLLPSNDPEQKYLDKEKQDLYEIKFSEEEGIFLDYEGNVLSGKYNFIITCEENPRIICHPTMNHSFLANGKKVLAAGNLFFQFDTLVTITNNSGHYRPTDEEMLPVIKALDVATEGSLLRYISHCTNEPLVYPVIELVDAEHFSDVLPLDDQEVINPVSGQREDTGYDSLISDESKNQSFNRKLPLETIIKYQKIVEGNYSFFSTNEKPDDLADGIANIHLKPLSVSFG</sequence>
<dbReference type="RefSeq" id="WP_052403344.1">
    <property type="nucleotide sequence ID" value="NZ_CCVW01000004.1"/>
</dbReference>